<protein>
    <submittedName>
        <fullName evidence="1">Uncharacterized protein</fullName>
    </submittedName>
</protein>
<gene>
    <name evidence="1" type="ordered locus">Daes_0209</name>
</gene>
<dbReference type="eggNOG" id="ENOG502ZIMV">
    <property type="taxonomic scope" value="Bacteria"/>
</dbReference>
<sequence>MPKLVYALVCADLIIDRDSSSTSFIRTVEHAVVPSLPAVLPPVFFASLWDLEGNENRPFTVSLRLTPPQGKGTILGVQELTPGATMLHKMNFQLPGLKVAAEGRHTISAAIKTEDGWKTLARLPLFVFKAADKA</sequence>
<dbReference type="HOGENOM" id="CLU_1892811_0_0_7"/>
<dbReference type="AlphaFoldDB" id="E6VV85"/>
<dbReference type="Proteomes" id="UP000002191">
    <property type="component" value="Chromosome"/>
</dbReference>
<name>E6VV85_PSEA9</name>
<dbReference type="EMBL" id="CP002431">
    <property type="protein sequence ID" value="ADU61236.1"/>
    <property type="molecule type" value="Genomic_DNA"/>
</dbReference>
<accession>E6VV85</accession>
<dbReference type="KEGG" id="das:Daes_0209"/>
<dbReference type="OrthoDB" id="5457990at2"/>
<organism evidence="1 2">
    <name type="scientific">Pseudodesulfovibrio aespoeensis (strain ATCC 700646 / DSM 10631 / Aspo-2)</name>
    <name type="common">Desulfovibrio aespoeensis</name>
    <dbReference type="NCBI Taxonomy" id="643562"/>
    <lineage>
        <taxon>Bacteria</taxon>
        <taxon>Pseudomonadati</taxon>
        <taxon>Thermodesulfobacteriota</taxon>
        <taxon>Desulfovibrionia</taxon>
        <taxon>Desulfovibrionales</taxon>
        <taxon>Desulfovibrionaceae</taxon>
    </lineage>
</organism>
<proteinExistence type="predicted"/>
<evidence type="ECO:0000313" key="2">
    <source>
        <dbReference type="Proteomes" id="UP000002191"/>
    </source>
</evidence>
<evidence type="ECO:0000313" key="1">
    <source>
        <dbReference type="EMBL" id="ADU61236.1"/>
    </source>
</evidence>
<reference evidence="2" key="1">
    <citation type="submission" date="2010-12" db="EMBL/GenBank/DDBJ databases">
        <title>Complete sequence of Desulfovibrio aespoeensis Aspo-2.</title>
        <authorList>
            <consortium name="US DOE Joint Genome Institute"/>
            <person name="Lucas S."/>
            <person name="Copeland A."/>
            <person name="Lapidus A."/>
            <person name="Cheng J.-F."/>
            <person name="Goodwin L."/>
            <person name="Pitluck S."/>
            <person name="Chertkov O."/>
            <person name="Misra M."/>
            <person name="Detter J.C."/>
            <person name="Han C."/>
            <person name="Tapia R."/>
            <person name="Land M."/>
            <person name="Hauser L."/>
            <person name="Kyrpides N."/>
            <person name="Ivanova N."/>
            <person name="Ovchinnikova G."/>
            <person name="Pedersen K."/>
            <person name="Jagevall S."/>
            <person name="Hazen T."/>
            <person name="Woyke T."/>
        </authorList>
    </citation>
    <scope>NUCLEOTIDE SEQUENCE [LARGE SCALE GENOMIC DNA]</scope>
    <source>
        <strain evidence="2">ATCC 700646 / DSM 10631 / Aspo-2</strain>
    </source>
</reference>
<dbReference type="RefSeq" id="WP_013513173.1">
    <property type="nucleotide sequence ID" value="NC_014844.1"/>
</dbReference>
<dbReference type="STRING" id="643562.Daes_0209"/>
<keyword evidence="2" id="KW-1185">Reference proteome</keyword>
<reference evidence="1 2" key="2">
    <citation type="journal article" date="2014" name="Genome Announc.">
        <title>Complete Genome Sequence of the Subsurface, Mesophilic Sulfate-Reducing Bacterium Desulfovibrio aespoeensis Aspo-2.</title>
        <authorList>
            <person name="Pedersen K."/>
            <person name="Bengtsson A."/>
            <person name="Edlund J."/>
            <person name="Rabe L."/>
            <person name="Hazen T."/>
            <person name="Chakraborty R."/>
            <person name="Goodwin L."/>
            <person name="Shapiro N."/>
        </authorList>
    </citation>
    <scope>NUCLEOTIDE SEQUENCE [LARGE SCALE GENOMIC DNA]</scope>
    <source>
        <strain evidence="2">ATCC 700646 / DSM 10631 / Aspo-2</strain>
    </source>
</reference>